<proteinExistence type="predicted"/>
<protein>
    <submittedName>
        <fullName evidence="2">Uncharacterized protein</fullName>
    </submittedName>
</protein>
<feature type="compositionally biased region" description="Polar residues" evidence="1">
    <location>
        <begin position="1"/>
        <end position="21"/>
    </location>
</feature>
<evidence type="ECO:0000313" key="2">
    <source>
        <dbReference type="EMBL" id="OGY11309.1"/>
    </source>
</evidence>
<dbReference type="EMBL" id="MHBZ01000019">
    <property type="protein sequence ID" value="OGY11309.1"/>
    <property type="molecule type" value="Genomic_DNA"/>
</dbReference>
<name>A0A1G1V794_9BACT</name>
<dbReference type="STRING" id="1797516.A3D26_02280"/>
<evidence type="ECO:0000313" key="3">
    <source>
        <dbReference type="Proteomes" id="UP000178319"/>
    </source>
</evidence>
<organism evidence="2 3">
    <name type="scientific">Candidatus Blackburnbacteria bacterium RIFCSPHIGHO2_02_FULL_44_20</name>
    <dbReference type="NCBI Taxonomy" id="1797516"/>
    <lineage>
        <taxon>Bacteria</taxon>
        <taxon>Candidatus Blackburniibacteriota</taxon>
    </lineage>
</organism>
<feature type="region of interest" description="Disordered" evidence="1">
    <location>
        <begin position="1"/>
        <end position="24"/>
    </location>
</feature>
<sequence length="213" mass="23941">MRTIPTVSTRQELGISGQPTPQEERRYQSAETIHPFASGFTVHTEDGHAEPLPELTHEIPKEVVVEQLVSPEFGVQIGPNKMWDVAHMRAVAVPVDPQNHGAISTIQGAEIIAQPAQILYQIRLEFTEPRHEEEFHLNPDQTLICEVVAGSEPFPWVFRDNYNYPSFNLDRPFTVSASGKLGSSPLRVEQQELPRLGIRVRVVPNPRTDLPTQ</sequence>
<dbReference type="Proteomes" id="UP000178319">
    <property type="component" value="Unassembled WGS sequence"/>
</dbReference>
<dbReference type="AlphaFoldDB" id="A0A1G1V794"/>
<evidence type="ECO:0000256" key="1">
    <source>
        <dbReference type="SAM" id="MobiDB-lite"/>
    </source>
</evidence>
<comment type="caution">
    <text evidence="2">The sequence shown here is derived from an EMBL/GenBank/DDBJ whole genome shotgun (WGS) entry which is preliminary data.</text>
</comment>
<reference evidence="2 3" key="1">
    <citation type="journal article" date="2016" name="Nat. Commun.">
        <title>Thousands of microbial genomes shed light on interconnected biogeochemical processes in an aquifer system.</title>
        <authorList>
            <person name="Anantharaman K."/>
            <person name="Brown C.T."/>
            <person name="Hug L.A."/>
            <person name="Sharon I."/>
            <person name="Castelle C.J."/>
            <person name="Probst A.J."/>
            <person name="Thomas B.C."/>
            <person name="Singh A."/>
            <person name="Wilkins M.J."/>
            <person name="Karaoz U."/>
            <person name="Brodie E.L."/>
            <person name="Williams K.H."/>
            <person name="Hubbard S.S."/>
            <person name="Banfield J.F."/>
        </authorList>
    </citation>
    <scope>NUCLEOTIDE SEQUENCE [LARGE SCALE GENOMIC DNA]</scope>
</reference>
<accession>A0A1G1V794</accession>
<gene>
    <name evidence="2" type="ORF">A3D26_02280</name>
</gene>